<feature type="compositionally biased region" description="Basic and acidic residues" evidence="1">
    <location>
        <begin position="163"/>
        <end position="185"/>
    </location>
</feature>
<accession>A0A478FP59</accession>
<comment type="caution">
    <text evidence="2">The sequence shown here is derived from an EMBL/GenBank/DDBJ whole genome shotgun (WGS) entry which is preliminary data.</text>
</comment>
<evidence type="ECO:0000256" key="1">
    <source>
        <dbReference type="SAM" id="MobiDB-lite"/>
    </source>
</evidence>
<evidence type="ECO:0000313" key="3">
    <source>
        <dbReference type="Proteomes" id="UP000324831"/>
    </source>
</evidence>
<organism evidence="2 3">
    <name type="scientific">Candidatus Mycoplasma haematohominis</name>
    <dbReference type="NCBI Taxonomy" id="1494318"/>
    <lineage>
        <taxon>Bacteria</taxon>
        <taxon>Bacillati</taxon>
        <taxon>Mycoplasmatota</taxon>
        <taxon>Mollicutes</taxon>
        <taxon>Mycoplasmataceae</taxon>
        <taxon>Mycoplasma</taxon>
    </lineage>
</organism>
<proteinExistence type="predicted"/>
<feature type="compositionally biased region" description="Basic and acidic residues" evidence="1">
    <location>
        <begin position="139"/>
        <end position="156"/>
    </location>
</feature>
<name>A0A478FP59_9MOLU</name>
<feature type="region of interest" description="Disordered" evidence="1">
    <location>
        <begin position="75"/>
        <end position="96"/>
    </location>
</feature>
<protein>
    <submittedName>
        <fullName evidence="2">Uncharacterized protein</fullName>
    </submittedName>
</protein>
<dbReference type="RefSeq" id="WP_216082709.1">
    <property type="nucleotide sequence ID" value="NZ_CACTIB010000004.1"/>
</dbReference>
<dbReference type="AlphaFoldDB" id="A0A478FP59"/>
<evidence type="ECO:0000313" key="2">
    <source>
        <dbReference type="EMBL" id="GCE63118.1"/>
    </source>
</evidence>
<sequence>MSLSTGDEGTYDDITDTDDETILSVLGCGSGTGDKTCDDIKKFLEDLPEGYKDGEEGSLDDDNFKKRHDIFKKLKEEKERTPSKDLDEKKVKDGGFKDGDTVDFLGCKFGSNGRNSGICDKVYVWLWLGGEGEGNREQKFGEFRDQLGLGGKKEKPSGSPEAPKGKGKSDHGRSGEKGRPTEKKGGKTPPVTPKHKDQPKKKRTKPGTFGYYGWYVDWGINRD</sequence>
<dbReference type="Proteomes" id="UP000324831">
    <property type="component" value="Unassembled WGS sequence"/>
</dbReference>
<feature type="region of interest" description="Disordered" evidence="1">
    <location>
        <begin position="139"/>
        <end position="223"/>
    </location>
</feature>
<gene>
    <name evidence="2" type="ORF">MHSWG343_00960</name>
</gene>
<dbReference type="EMBL" id="BIMN01000001">
    <property type="protein sequence ID" value="GCE63118.1"/>
    <property type="molecule type" value="Genomic_DNA"/>
</dbReference>
<reference evidence="2 3" key="1">
    <citation type="submission" date="2019-01" db="EMBL/GenBank/DDBJ databases">
        <title>Draft genome sequences of Candidatus Mycoplasma haemohominis SWG34-3 identified from a patient with pyrexia, anemia and liver dysfunction.</title>
        <authorList>
            <person name="Sekizuka T."/>
            <person name="Hattori N."/>
            <person name="Katano H."/>
            <person name="Takuma T."/>
            <person name="Ito T."/>
            <person name="Arai N."/>
            <person name="Yanai R."/>
            <person name="Ishii S."/>
            <person name="Miura Y."/>
            <person name="Tokunaga T."/>
            <person name="Watanabe H."/>
            <person name="Nomura N."/>
            <person name="Eguchi J."/>
            <person name="Arai T."/>
            <person name="Hasegawa H."/>
            <person name="Nakamaki T."/>
            <person name="Wakita T."/>
            <person name="Niki Y."/>
            <person name="Kuroda M."/>
        </authorList>
    </citation>
    <scope>NUCLEOTIDE SEQUENCE [LARGE SCALE GENOMIC DNA]</scope>
    <source>
        <strain evidence="2">SWG34-3</strain>
    </source>
</reference>